<keyword evidence="9 13" id="KW-0472">Membrane</keyword>
<evidence type="ECO:0000313" key="15">
    <source>
        <dbReference type="EMBL" id="QHQ61711.1"/>
    </source>
</evidence>
<evidence type="ECO:0000256" key="2">
    <source>
        <dbReference type="ARBA" id="ARBA00004651"/>
    </source>
</evidence>
<dbReference type="PANTHER" id="PTHR43185:SF2">
    <property type="entry name" value="FERROUS IRON TRANSPORT PROTEIN B"/>
    <property type="match status" value="1"/>
</dbReference>
<dbReference type="InterPro" id="IPR041069">
    <property type="entry name" value="FeoB_Cyto"/>
</dbReference>
<dbReference type="EMBL" id="CP048000">
    <property type="protein sequence ID" value="QHQ61711.1"/>
    <property type="molecule type" value="Genomic_DNA"/>
</dbReference>
<name>A0A6P1TPA2_9FIRM</name>
<dbReference type="KEGG" id="anr:Ana3638_13780"/>
<evidence type="ECO:0000256" key="13">
    <source>
        <dbReference type="RuleBase" id="RU362098"/>
    </source>
</evidence>
<dbReference type="NCBIfam" id="TIGR00437">
    <property type="entry name" value="feoB"/>
    <property type="match status" value="1"/>
</dbReference>
<dbReference type="RefSeq" id="WP_161838536.1">
    <property type="nucleotide sequence ID" value="NZ_CP048000.1"/>
</dbReference>
<organism evidence="15 16">
    <name type="scientific">Anaerocolumna sedimenticola</name>
    <dbReference type="NCBI Taxonomy" id="2696063"/>
    <lineage>
        <taxon>Bacteria</taxon>
        <taxon>Bacillati</taxon>
        <taxon>Bacillota</taxon>
        <taxon>Clostridia</taxon>
        <taxon>Lachnospirales</taxon>
        <taxon>Lachnospiraceae</taxon>
        <taxon>Anaerocolumna</taxon>
    </lineage>
</organism>
<keyword evidence="13" id="KW-0410">Iron transport</keyword>
<feature type="transmembrane region" description="Helical" evidence="13">
    <location>
        <begin position="679"/>
        <end position="702"/>
    </location>
</feature>
<keyword evidence="13" id="KW-0408">Iron</keyword>
<gene>
    <name evidence="15" type="primary">feoB</name>
    <name evidence="15" type="ORF">Ana3638_13780</name>
</gene>
<dbReference type="InterPro" id="IPR011640">
    <property type="entry name" value="Fe2_transport_prot_B_C"/>
</dbReference>
<proteinExistence type="inferred from homology"/>
<comment type="function">
    <text evidence="1 13">Probable transporter of a GTP-driven Fe(2+) uptake system.</text>
</comment>
<feature type="transmembrane region" description="Helical" evidence="13">
    <location>
        <begin position="647"/>
        <end position="667"/>
    </location>
</feature>
<dbReference type="Pfam" id="PF17910">
    <property type="entry name" value="FeoB_Cyto"/>
    <property type="match status" value="1"/>
</dbReference>
<comment type="caution">
    <text evidence="13">Lacks conserved residue(s) required for the propagation of feature annotation.</text>
</comment>
<feature type="transmembrane region" description="Helical" evidence="13">
    <location>
        <begin position="350"/>
        <end position="370"/>
    </location>
</feature>
<keyword evidence="8 11" id="KW-0342">GTP-binding</keyword>
<dbReference type="InterPro" id="IPR011642">
    <property type="entry name" value="Gate_dom"/>
</dbReference>
<evidence type="ECO:0000256" key="6">
    <source>
        <dbReference type="ARBA" id="ARBA00022741"/>
    </source>
</evidence>
<protein>
    <recommendedName>
        <fullName evidence="10 13">Ferrous iron transport protein B</fullName>
    </recommendedName>
</protein>
<accession>A0A6P1TPA2</accession>
<dbReference type="GO" id="GO:0005525">
    <property type="term" value="F:GTP binding"/>
    <property type="evidence" value="ECO:0007669"/>
    <property type="project" value="UniProtKB-KW"/>
</dbReference>
<feature type="transmembrane region" description="Helical" evidence="13">
    <location>
        <begin position="309"/>
        <end position="330"/>
    </location>
</feature>
<dbReference type="GO" id="GO:0005886">
    <property type="term" value="C:plasma membrane"/>
    <property type="evidence" value="ECO:0007669"/>
    <property type="project" value="UniProtKB-SubCell"/>
</dbReference>
<dbReference type="InterPro" id="IPR050860">
    <property type="entry name" value="FeoB_GTPase"/>
</dbReference>
<keyword evidence="12" id="KW-0479">Metal-binding</keyword>
<evidence type="ECO:0000256" key="11">
    <source>
        <dbReference type="PIRSR" id="PIRSR603373-1"/>
    </source>
</evidence>
<dbReference type="SUPFAM" id="SSF52540">
    <property type="entry name" value="P-loop containing nucleoside triphosphate hydrolases"/>
    <property type="match status" value="1"/>
</dbReference>
<evidence type="ECO:0000256" key="10">
    <source>
        <dbReference type="NCBIfam" id="TIGR00437"/>
    </source>
</evidence>
<comment type="subcellular location">
    <subcellularLocation>
        <location evidence="2 13">Cell membrane</location>
        <topology evidence="2 13">Multi-pass membrane protein</topology>
    </subcellularLocation>
</comment>
<dbReference type="InterPro" id="IPR030389">
    <property type="entry name" value="G_FEOB_dom"/>
</dbReference>
<dbReference type="Pfam" id="PF02421">
    <property type="entry name" value="FeoB_N"/>
    <property type="match status" value="1"/>
</dbReference>
<evidence type="ECO:0000256" key="9">
    <source>
        <dbReference type="ARBA" id="ARBA00023136"/>
    </source>
</evidence>
<reference evidence="15 16" key="1">
    <citation type="submission" date="2020-01" db="EMBL/GenBank/DDBJ databases">
        <title>Genome analysis of Anaerocolumna sp. CBA3638.</title>
        <authorList>
            <person name="Kim J."/>
            <person name="Roh S.W."/>
        </authorList>
    </citation>
    <scope>NUCLEOTIDE SEQUENCE [LARGE SCALE GENOMIC DNA]</scope>
    <source>
        <strain evidence="15 16">CBA3638</strain>
    </source>
</reference>
<sequence>MGLTFQSIQSCSLTDIFQIDKTEKQYVIALAGNPNTGKSTVFNALTGLHQHTGNWPGKTVVNARGEYTYSGYDYVLVDLPGTYSLFATSAEEEVARDFLCFGNSDTVVVVCDATCLERNLNLVYQVMELTNRVILCVNLIDEARKKNIQVDAAGIEKELGIPVILCAARNGTGLSELREMIYKVTTGEVNPSPNPVRYSKDIEEKAAALIPVLDENVKGINTRWLVLRLIDGDTRFLDSILTNLNHPLLNKYISTECSYEMEAEKKKIRDEITKQLYQKAEDIKVKYVTQDCLKMNRDRIIDNYITSRIFGIPLMLLVLAVIFWITIFGANIPSTMLSNVLFNLEDKLTHLFNLLNAPEWLHGIFVLGLFRTMSWVISVMLPPMAIFFPLFTILEDLGYLPRVAFNMDHLFKKACAHGKQCLSMCMGFGCNAAGIVSCRIIESPRERLIAILTNNFVPCNGRFPTLIAISSVFLVTNTGLNYGILPALSVTGLVIFGIIITLLVSYGLSKTILKGIPSTFTLELPPYRAPQIGRVLYTSIIDRTLFVLWRAVAVAAPAGIFIWILANIHVGDLSIISHVASFLDPFAKMIGLDGYILMTFLLALPANELVLPILIMSYLSTGAMVQYDNIESLRTILINHNWTYLTALNVMLFSLLHWPCATTLLTIHKETGSIKWTILGAVIPTLIAVIVCFITATVFRVFNWV</sequence>
<feature type="binding site" evidence="11">
    <location>
        <begin position="138"/>
        <end position="141"/>
    </location>
    <ligand>
        <name>GTP</name>
        <dbReference type="ChEBI" id="CHEBI:37565"/>
        <label>1</label>
    </ligand>
</feature>
<evidence type="ECO:0000259" key="14">
    <source>
        <dbReference type="PROSITE" id="PS51711"/>
    </source>
</evidence>
<evidence type="ECO:0000256" key="1">
    <source>
        <dbReference type="ARBA" id="ARBA00003926"/>
    </source>
</evidence>
<keyword evidence="6 11" id="KW-0547">Nucleotide-binding</keyword>
<evidence type="ECO:0000313" key="16">
    <source>
        <dbReference type="Proteomes" id="UP000464314"/>
    </source>
</evidence>
<dbReference type="PANTHER" id="PTHR43185">
    <property type="entry name" value="FERROUS IRON TRANSPORT PROTEIN B"/>
    <property type="match status" value="1"/>
</dbReference>
<evidence type="ECO:0000256" key="3">
    <source>
        <dbReference type="ARBA" id="ARBA00022448"/>
    </source>
</evidence>
<dbReference type="Proteomes" id="UP000464314">
    <property type="component" value="Chromosome"/>
</dbReference>
<evidence type="ECO:0000256" key="7">
    <source>
        <dbReference type="ARBA" id="ARBA00022989"/>
    </source>
</evidence>
<dbReference type="Gene3D" id="3.40.50.300">
    <property type="entry name" value="P-loop containing nucleotide triphosphate hydrolases"/>
    <property type="match status" value="1"/>
</dbReference>
<evidence type="ECO:0000256" key="4">
    <source>
        <dbReference type="ARBA" id="ARBA00022475"/>
    </source>
</evidence>
<feature type="domain" description="FeoB-type G" evidence="14">
    <location>
        <begin position="25"/>
        <end position="187"/>
    </location>
</feature>
<evidence type="ECO:0000256" key="5">
    <source>
        <dbReference type="ARBA" id="ARBA00022692"/>
    </source>
</evidence>
<dbReference type="Pfam" id="PF07670">
    <property type="entry name" value="Gate"/>
    <property type="match status" value="2"/>
</dbReference>
<dbReference type="InterPro" id="IPR003373">
    <property type="entry name" value="Fe2_transport_prot-B"/>
</dbReference>
<evidence type="ECO:0000256" key="12">
    <source>
        <dbReference type="PIRSR" id="PIRSR603373-2"/>
    </source>
</evidence>
<keyword evidence="4" id="KW-1003">Cell membrane</keyword>
<comment type="similarity">
    <text evidence="13">Belongs to the TRAFAC class TrmE-Era-EngA-EngB-Septin-like GTPase superfamily. FeoB GTPase (TC 9.A.8) family.</text>
</comment>
<dbReference type="PROSITE" id="PS51711">
    <property type="entry name" value="G_FEOB"/>
    <property type="match status" value="1"/>
</dbReference>
<dbReference type="GO" id="GO:0015093">
    <property type="term" value="F:ferrous iron transmembrane transporter activity"/>
    <property type="evidence" value="ECO:0007669"/>
    <property type="project" value="UniProtKB-UniRule"/>
</dbReference>
<feature type="transmembrane region" description="Helical" evidence="13">
    <location>
        <begin position="547"/>
        <end position="566"/>
    </location>
</feature>
<feature type="binding site" evidence="12">
    <location>
        <position position="46"/>
    </location>
    <ligand>
        <name>Mg(2+)</name>
        <dbReference type="ChEBI" id="CHEBI:18420"/>
        <label>2</label>
    </ligand>
</feature>
<feature type="binding site" evidence="11">
    <location>
        <begin position="32"/>
        <end position="39"/>
    </location>
    <ligand>
        <name>GTP</name>
        <dbReference type="ChEBI" id="CHEBI:37565"/>
        <label>1</label>
    </ligand>
</feature>
<keyword evidence="13" id="KW-0406">Ion transport</keyword>
<dbReference type="Gene3D" id="1.10.287.1770">
    <property type="match status" value="1"/>
</dbReference>
<keyword evidence="12" id="KW-0460">Magnesium</keyword>
<dbReference type="AlphaFoldDB" id="A0A6P1TPA2"/>
<dbReference type="FunFam" id="3.40.50.300:FF:000969">
    <property type="entry name" value="Ferrous iron transporter B"/>
    <property type="match status" value="1"/>
</dbReference>
<keyword evidence="3 13" id="KW-0813">Transport</keyword>
<evidence type="ECO:0000256" key="8">
    <source>
        <dbReference type="ARBA" id="ARBA00023134"/>
    </source>
</evidence>
<feature type="binding site" evidence="12">
    <location>
        <position position="43"/>
    </location>
    <ligand>
        <name>Mg(2+)</name>
        <dbReference type="ChEBI" id="CHEBI:18420"/>
        <label>2</label>
    </ligand>
</feature>
<feature type="binding site" evidence="11">
    <location>
        <begin position="78"/>
        <end position="81"/>
    </location>
    <ligand>
        <name>GTP</name>
        <dbReference type="ChEBI" id="CHEBI:37565"/>
        <label>1</label>
    </ligand>
</feature>
<feature type="binding site" evidence="12">
    <location>
        <position position="44"/>
    </location>
    <ligand>
        <name>Mg(2+)</name>
        <dbReference type="ChEBI" id="CHEBI:18420"/>
        <label>2</label>
    </ligand>
</feature>
<dbReference type="Pfam" id="PF07664">
    <property type="entry name" value="FeoB_C"/>
    <property type="match status" value="1"/>
</dbReference>
<feature type="binding site" evidence="12">
    <location>
        <position position="47"/>
    </location>
    <ligand>
        <name>Mg(2+)</name>
        <dbReference type="ChEBI" id="CHEBI:18420"/>
        <label>2</label>
    </ligand>
</feature>
<keyword evidence="16" id="KW-1185">Reference proteome</keyword>
<dbReference type="CDD" id="cd01879">
    <property type="entry name" value="FeoB"/>
    <property type="match status" value="1"/>
</dbReference>
<keyword evidence="5 13" id="KW-0812">Transmembrane</keyword>
<keyword evidence="7 13" id="KW-1133">Transmembrane helix</keyword>
<dbReference type="GO" id="GO:0046872">
    <property type="term" value="F:metal ion binding"/>
    <property type="evidence" value="ECO:0007669"/>
    <property type="project" value="UniProtKB-KW"/>
</dbReference>
<dbReference type="InterPro" id="IPR027417">
    <property type="entry name" value="P-loop_NTPase"/>
</dbReference>
<feature type="transmembrane region" description="Helical" evidence="13">
    <location>
        <begin position="484"/>
        <end position="508"/>
    </location>
</feature>
<feature type="transmembrane region" description="Helical" evidence="13">
    <location>
        <begin position="375"/>
        <end position="394"/>
    </location>
</feature>